<dbReference type="AlphaFoldDB" id="J1HP21"/>
<evidence type="ECO:0000313" key="4">
    <source>
        <dbReference type="Proteomes" id="UP000004578"/>
    </source>
</evidence>
<dbReference type="Gene3D" id="3.90.226.10">
    <property type="entry name" value="2-enoyl-CoA Hydratase, Chain A, domain 1"/>
    <property type="match status" value="1"/>
</dbReference>
<dbReference type="GO" id="GO:0006508">
    <property type="term" value="P:proteolysis"/>
    <property type="evidence" value="ECO:0007669"/>
    <property type="project" value="InterPro"/>
</dbReference>
<accession>J1HP21</accession>
<dbReference type="GO" id="GO:0004175">
    <property type="term" value="F:endopeptidase activity"/>
    <property type="evidence" value="ECO:0007669"/>
    <property type="project" value="TreeGrafter"/>
</dbReference>
<keyword evidence="1" id="KW-0472">Membrane</keyword>
<gene>
    <name evidence="3" type="ORF">HMPREF1317_0928</name>
</gene>
<dbReference type="Pfam" id="PF03572">
    <property type="entry name" value="Peptidase_S41"/>
    <property type="match status" value="1"/>
</dbReference>
<keyword evidence="4" id="KW-1185">Reference proteome</keyword>
<dbReference type="GO" id="GO:0030288">
    <property type="term" value="C:outer membrane-bounded periplasmic space"/>
    <property type="evidence" value="ECO:0007669"/>
    <property type="project" value="TreeGrafter"/>
</dbReference>
<dbReference type="RefSeq" id="WP_005868519.1">
    <property type="nucleotide sequence ID" value="NZ_AKFS01000074.1"/>
</dbReference>
<dbReference type="SMART" id="SM00245">
    <property type="entry name" value="TSPc"/>
    <property type="match status" value="1"/>
</dbReference>
<evidence type="ECO:0000259" key="2">
    <source>
        <dbReference type="SMART" id="SM00245"/>
    </source>
</evidence>
<sequence>MTDEKPPDEELPKKRRRSARAIGAGVIVAVLVIAGAIGWALHVYGPSFGIWFPPPSARDYGRTALGFLDNGLYADTPQWAAARADATTRINAATTHDEVDAVLGDAIGVAGGKHSFLADADSDEQGADSYEAPTWSMSGCVLTVALPGYVGAPEQGNSYANSIADALSQDDLCGVVVDLRDNDGGDMGPMIAGLSPLLPDGVVMTFSIGQRRTPVALSDGRVSGGGTPTSVGHRSKLAVPVAVLTSERTASSGEQALLAFRGMANVRTFGQPTAGYASVNTVIPLYTGRALVLTVGTTTARSGEEFGDDPIAPDEIREADEAPAAAQEWIANNQ</sequence>
<dbReference type="EMBL" id="AKFS01000074">
    <property type="protein sequence ID" value="EJF47760.1"/>
    <property type="molecule type" value="Genomic_DNA"/>
</dbReference>
<dbReference type="GO" id="GO:0008236">
    <property type="term" value="F:serine-type peptidase activity"/>
    <property type="evidence" value="ECO:0007669"/>
    <property type="project" value="InterPro"/>
</dbReference>
<feature type="transmembrane region" description="Helical" evidence="1">
    <location>
        <begin position="21"/>
        <end position="41"/>
    </location>
</feature>
<keyword evidence="1" id="KW-0812">Transmembrane</keyword>
<proteinExistence type="predicted"/>
<dbReference type="SUPFAM" id="SSF52096">
    <property type="entry name" value="ClpP/crotonase"/>
    <property type="match status" value="1"/>
</dbReference>
<dbReference type="InterPro" id="IPR005151">
    <property type="entry name" value="Tail-specific_protease"/>
</dbReference>
<evidence type="ECO:0000256" key="1">
    <source>
        <dbReference type="SAM" id="Phobius"/>
    </source>
</evidence>
<reference evidence="3 4" key="1">
    <citation type="submission" date="2012-05" db="EMBL/GenBank/DDBJ databases">
        <authorList>
            <person name="Harkins D.M."/>
            <person name="Madupu R."/>
            <person name="Durkin A.S."/>
            <person name="Torralba M."/>
            <person name="Methe B."/>
            <person name="Sutton G.G."/>
            <person name="Nelson K.E."/>
        </authorList>
    </citation>
    <scope>NUCLEOTIDE SEQUENCE [LARGE SCALE GENOMIC DNA]</scope>
    <source>
        <strain evidence="3 4">F0490</strain>
    </source>
</reference>
<protein>
    <submittedName>
        <fullName evidence="3">Peptidase, S41 family</fullName>
    </submittedName>
</protein>
<dbReference type="PANTHER" id="PTHR32060:SF30">
    <property type="entry name" value="CARBOXY-TERMINAL PROCESSING PROTEASE CTPA"/>
    <property type="match status" value="1"/>
</dbReference>
<evidence type="ECO:0000313" key="3">
    <source>
        <dbReference type="EMBL" id="EJF47760.1"/>
    </source>
</evidence>
<organism evidence="3 4">
    <name type="scientific">Schaalia georgiae F0490</name>
    <dbReference type="NCBI Taxonomy" id="1125717"/>
    <lineage>
        <taxon>Bacteria</taxon>
        <taxon>Bacillati</taxon>
        <taxon>Actinomycetota</taxon>
        <taxon>Actinomycetes</taxon>
        <taxon>Actinomycetales</taxon>
        <taxon>Actinomycetaceae</taxon>
        <taxon>Schaalia</taxon>
    </lineage>
</organism>
<dbReference type="Proteomes" id="UP000004578">
    <property type="component" value="Unassembled WGS sequence"/>
</dbReference>
<comment type="caution">
    <text evidence="3">The sequence shown here is derived from an EMBL/GenBank/DDBJ whole genome shotgun (WGS) entry which is preliminary data.</text>
</comment>
<keyword evidence="1" id="KW-1133">Transmembrane helix</keyword>
<dbReference type="PANTHER" id="PTHR32060">
    <property type="entry name" value="TAIL-SPECIFIC PROTEASE"/>
    <property type="match status" value="1"/>
</dbReference>
<dbReference type="PATRIC" id="fig|1125717.3.peg.513"/>
<dbReference type="GO" id="GO:0007165">
    <property type="term" value="P:signal transduction"/>
    <property type="evidence" value="ECO:0007669"/>
    <property type="project" value="TreeGrafter"/>
</dbReference>
<dbReference type="InterPro" id="IPR029045">
    <property type="entry name" value="ClpP/crotonase-like_dom_sf"/>
</dbReference>
<feature type="domain" description="Tail specific protease" evidence="2">
    <location>
        <begin position="111"/>
        <end position="318"/>
    </location>
</feature>
<name>J1HP21_9ACTO</name>